<protein>
    <recommendedName>
        <fullName evidence="3">F-box domain-containing protein</fullName>
    </recommendedName>
</protein>
<organism evidence="1 2">
    <name type="scientific">Dendrothele bispora (strain CBS 962.96)</name>
    <dbReference type="NCBI Taxonomy" id="1314807"/>
    <lineage>
        <taxon>Eukaryota</taxon>
        <taxon>Fungi</taxon>
        <taxon>Dikarya</taxon>
        <taxon>Basidiomycota</taxon>
        <taxon>Agaricomycotina</taxon>
        <taxon>Agaricomycetes</taxon>
        <taxon>Agaricomycetidae</taxon>
        <taxon>Agaricales</taxon>
        <taxon>Agaricales incertae sedis</taxon>
        <taxon>Dendrothele</taxon>
    </lineage>
</organism>
<dbReference type="EMBL" id="ML180165">
    <property type="protein sequence ID" value="THU78602.1"/>
    <property type="molecule type" value="Genomic_DNA"/>
</dbReference>
<name>A0A4S8KS49_DENBC</name>
<keyword evidence="2" id="KW-1185">Reference proteome</keyword>
<proteinExistence type="predicted"/>
<evidence type="ECO:0000313" key="1">
    <source>
        <dbReference type="EMBL" id="THU78602.1"/>
    </source>
</evidence>
<dbReference type="AlphaFoldDB" id="A0A4S8KS49"/>
<dbReference type="OrthoDB" id="10487767at2759"/>
<evidence type="ECO:0000313" key="2">
    <source>
        <dbReference type="Proteomes" id="UP000297245"/>
    </source>
</evidence>
<dbReference type="Proteomes" id="UP000297245">
    <property type="component" value="Unassembled WGS sequence"/>
</dbReference>
<evidence type="ECO:0008006" key="3">
    <source>
        <dbReference type="Google" id="ProtNLM"/>
    </source>
</evidence>
<reference evidence="1 2" key="1">
    <citation type="journal article" date="2019" name="Nat. Ecol. Evol.">
        <title>Megaphylogeny resolves global patterns of mushroom evolution.</title>
        <authorList>
            <person name="Varga T."/>
            <person name="Krizsan K."/>
            <person name="Foldi C."/>
            <person name="Dima B."/>
            <person name="Sanchez-Garcia M."/>
            <person name="Sanchez-Ramirez S."/>
            <person name="Szollosi G.J."/>
            <person name="Szarkandi J.G."/>
            <person name="Papp V."/>
            <person name="Albert L."/>
            <person name="Andreopoulos W."/>
            <person name="Angelini C."/>
            <person name="Antonin V."/>
            <person name="Barry K.W."/>
            <person name="Bougher N.L."/>
            <person name="Buchanan P."/>
            <person name="Buyck B."/>
            <person name="Bense V."/>
            <person name="Catcheside P."/>
            <person name="Chovatia M."/>
            <person name="Cooper J."/>
            <person name="Damon W."/>
            <person name="Desjardin D."/>
            <person name="Finy P."/>
            <person name="Geml J."/>
            <person name="Haridas S."/>
            <person name="Hughes K."/>
            <person name="Justo A."/>
            <person name="Karasinski D."/>
            <person name="Kautmanova I."/>
            <person name="Kiss B."/>
            <person name="Kocsube S."/>
            <person name="Kotiranta H."/>
            <person name="LaButti K.M."/>
            <person name="Lechner B.E."/>
            <person name="Liimatainen K."/>
            <person name="Lipzen A."/>
            <person name="Lukacs Z."/>
            <person name="Mihaltcheva S."/>
            <person name="Morgado L.N."/>
            <person name="Niskanen T."/>
            <person name="Noordeloos M.E."/>
            <person name="Ohm R.A."/>
            <person name="Ortiz-Santana B."/>
            <person name="Ovrebo C."/>
            <person name="Racz N."/>
            <person name="Riley R."/>
            <person name="Savchenko A."/>
            <person name="Shiryaev A."/>
            <person name="Soop K."/>
            <person name="Spirin V."/>
            <person name="Szebenyi C."/>
            <person name="Tomsovsky M."/>
            <person name="Tulloss R.E."/>
            <person name="Uehling J."/>
            <person name="Grigoriev I.V."/>
            <person name="Vagvolgyi C."/>
            <person name="Papp T."/>
            <person name="Martin F.M."/>
            <person name="Miettinen O."/>
            <person name="Hibbett D.S."/>
            <person name="Nagy L.G."/>
        </authorList>
    </citation>
    <scope>NUCLEOTIDE SEQUENCE [LARGE SCALE GENOMIC DNA]</scope>
    <source>
        <strain evidence="1 2">CBS 962.96</strain>
    </source>
</reference>
<gene>
    <name evidence="1" type="ORF">K435DRAFT_973471</name>
</gene>
<sequence>MADASPFLKLPSELLDEIICAANWGCRRQDTMKASSLVNRDWSPYARRHLFQSFTFPPDNLGFAMVTPAWLDLATESPENIDLQSFTHKMESFMADLQYWPLDSSMSLATIVRNLTINGMVWPSIRRGDSSKLLPWPQGLLSQLPFTRLKRLHLCRITKIYSHTIDSGHMSLCRLLVRNPSLETIVMETVRLDSVEALVQLLYDMGNALAPSFKSLSMIDIDTSDRWGCNRSPSGVQKCLDSARRRLESLPIIHNPLRLQSLKFSDFCSGILGDVISATLIKPPWRLFDLSFLQSVVLTHRFSCWKFYRDIFMACGSTITSLKVDVWAFDLKEDIGECFGYLVNLDHLELRLDCTPGSPGHSVDSGYPMQVVNTCLPPLPKLEHLSVIFRVAIVDGPVLKPGYLISFSHLEPALSVLHDTITSRFKLKSVNLRIKDWGNWDELNEDDARECLLDEGIPD</sequence>
<accession>A0A4S8KS49</accession>